<dbReference type="AlphaFoldDB" id="A0A0W8G0E8"/>
<comment type="caution">
    <text evidence="7">The sequence shown here is derived from an EMBL/GenBank/DDBJ whole genome shotgun (WGS) entry which is preliminary data.</text>
</comment>
<dbReference type="InterPro" id="IPR002355">
    <property type="entry name" value="Cu_oxidase_Cu_BS"/>
</dbReference>
<dbReference type="EMBL" id="LNQE01000455">
    <property type="protein sequence ID" value="KUG26489.1"/>
    <property type="molecule type" value="Genomic_DNA"/>
</dbReference>
<dbReference type="InterPro" id="IPR008972">
    <property type="entry name" value="Cupredoxin"/>
</dbReference>
<keyword evidence="1" id="KW-0479">Metal-binding</keyword>
<feature type="domain" description="Plastocyanin-like" evidence="5">
    <location>
        <begin position="57"/>
        <end position="168"/>
    </location>
</feature>
<dbReference type="PANTHER" id="PTHR48267">
    <property type="entry name" value="CUPREDOXIN SUPERFAMILY PROTEIN"/>
    <property type="match status" value="1"/>
</dbReference>
<reference evidence="7" key="1">
    <citation type="journal article" date="2015" name="Proc. Natl. Acad. Sci. U.S.A.">
        <title>Networks of energetic and metabolic interactions define dynamics in microbial communities.</title>
        <authorList>
            <person name="Embree M."/>
            <person name="Liu J.K."/>
            <person name="Al-Bassam M.M."/>
            <person name="Zengler K."/>
        </authorList>
    </citation>
    <scope>NUCLEOTIDE SEQUENCE</scope>
</reference>
<dbReference type="InterPro" id="IPR001117">
    <property type="entry name" value="Cu-oxidase_2nd"/>
</dbReference>
<dbReference type="Pfam" id="PF13860">
    <property type="entry name" value="FlgD_ig"/>
    <property type="match status" value="1"/>
</dbReference>
<evidence type="ECO:0000256" key="2">
    <source>
        <dbReference type="ARBA" id="ARBA00023002"/>
    </source>
</evidence>
<dbReference type="NCBIfam" id="TIGR04183">
    <property type="entry name" value="Por_Secre_tail"/>
    <property type="match status" value="1"/>
</dbReference>
<evidence type="ECO:0000259" key="5">
    <source>
        <dbReference type="Pfam" id="PF07732"/>
    </source>
</evidence>
<dbReference type="PROSITE" id="PS00080">
    <property type="entry name" value="MULTICOPPER_OXIDASE2"/>
    <property type="match status" value="1"/>
</dbReference>
<dbReference type="GO" id="GO:0016491">
    <property type="term" value="F:oxidoreductase activity"/>
    <property type="evidence" value="ECO:0007669"/>
    <property type="project" value="UniProtKB-KW"/>
</dbReference>
<protein>
    <submittedName>
        <fullName evidence="7">Multicopper oxidase</fullName>
    </submittedName>
</protein>
<dbReference type="Pfam" id="PF00394">
    <property type="entry name" value="Cu-oxidase"/>
    <property type="match status" value="1"/>
</dbReference>
<dbReference type="InterPro" id="IPR045087">
    <property type="entry name" value="Cu-oxidase_fam"/>
</dbReference>
<dbReference type="InterPro" id="IPR025965">
    <property type="entry name" value="FlgD/Vpr_Ig-like"/>
</dbReference>
<gene>
    <name evidence="7" type="ORF">ASZ90_003667</name>
</gene>
<dbReference type="GO" id="GO:0005507">
    <property type="term" value="F:copper ion binding"/>
    <property type="evidence" value="ECO:0007669"/>
    <property type="project" value="InterPro"/>
</dbReference>
<evidence type="ECO:0000259" key="6">
    <source>
        <dbReference type="Pfam" id="PF13860"/>
    </source>
</evidence>
<evidence type="ECO:0000259" key="4">
    <source>
        <dbReference type="Pfam" id="PF07731"/>
    </source>
</evidence>
<feature type="domain" description="FlgD/Vpr Ig-like" evidence="6">
    <location>
        <begin position="504"/>
        <end position="558"/>
    </location>
</feature>
<keyword evidence="2" id="KW-0560">Oxidoreductase</keyword>
<organism evidence="7">
    <name type="scientific">hydrocarbon metagenome</name>
    <dbReference type="NCBI Taxonomy" id="938273"/>
    <lineage>
        <taxon>unclassified sequences</taxon>
        <taxon>metagenomes</taxon>
        <taxon>ecological metagenomes</taxon>
    </lineage>
</organism>
<evidence type="ECO:0000259" key="3">
    <source>
        <dbReference type="Pfam" id="PF00394"/>
    </source>
</evidence>
<accession>A0A0W8G0E8</accession>
<evidence type="ECO:0000313" key="7">
    <source>
        <dbReference type="EMBL" id="KUG26489.1"/>
    </source>
</evidence>
<dbReference type="Pfam" id="PF07732">
    <property type="entry name" value="Cu-oxidase_3"/>
    <property type="match status" value="1"/>
</dbReference>
<dbReference type="Gene3D" id="2.60.40.420">
    <property type="entry name" value="Cupredoxins - blue copper proteins"/>
    <property type="match status" value="3"/>
</dbReference>
<name>A0A0W8G0E8_9ZZZZ</name>
<feature type="domain" description="Plastocyanin-like" evidence="3">
    <location>
        <begin position="227"/>
        <end position="289"/>
    </location>
</feature>
<evidence type="ECO:0000256" key="1">
    <source>
        <dbReference type="ARBA" id="ARBA00022723"/>
    </source>
</evidence>
<dbReference type="InterPro" id="IPR011707">
    <property type="entry name" value="Cu-oxidase-like_N"/>
</dbReference>
<feature type="domain" description="Plastocyanin-like" evidence="4">
    <location>
        <begin position="350"/>
        <end position="470"/>
    </location>
</feature>
<dbReference type="Pfam" id="PF07731">
    <property type="entry name" value="Cu-oxidase_2"/>
    <property type="match status" value="1"/>
</dbReference>
<dbReference type="SUPFAM" id="SSF49503">
    <property type="entry name" value="Cupredoxins"/>
    <property type="match status" value="3"/>
</dbReference>
<dbReference type="PANTHER" id="PTHR48267:SF1">
    <property type="entry name" value="BILIRUBIN OXIDASE"/>
    <property type="match status" value="1"/>
</dbReference>
<dbReference type="Gene3D" id="2.60.40.4070">
    <property type="match status" value="1"/>
</dbReference>
<dbReference type="InterPro" id="IPR011706">
    <property type="entry name" value="Cu-oxidase_C"/>
</dbReference>
<proteinExistence type="predicted"/>
<dbReference type="InterPro" id="IPR026444">
    <property type="entry name" value="Secre_tail"/>
</dbReference>
<sequence length="574" mass="64667">MKRRDFIIKSSIAGVALVAIPKIYSQTNKITKLQAGNPLRFPPELQPGESLIFNSANVEVWPGTTTQILGLNNSYPGPTIRVQKGSDFTVLFENQYTEEATIHWHGLLVPELMDGQPKDAVQAGANYTYSFPINQRAGTYFYHSHAHHLTAKHVYKGYAGFFIIESDEELQYGLPTGAYDIPLLIQDKHSIYQPQFNYAPTFMDGMLGYLGDVPLVNGTPEAFFEVQKTLYRFRIVNGSNARVYKLGFSDNSQFWVIGTDGGLKDEAASVSNLFLSPGERIEILFDFSTYDIGNSISLQSQTFSGIGNQGTLMNILRFDIAGDSSSGGVVPQNLLPIDYYDIKDKTGTRTFTLSQGMMGTGMHRINGLTYDMNRVDEIIPFNELEEWKFINSTNNYHPMHVHGVLFQIYSRDGSTKLAPNDKGWKDTVLVNPNETVQVLVKFIDYSGTYLLHCHNLEHEDDGMMLNIKIDAPTNIEEDSTPNNFELYQNYPNPFNPSTNIRFSLPNNDKVRLEVNDVRGRLVKSLIDSDYMNAGRYEFTWDGRNNRGESVASGVYIMRLTCGSFIKSIKMSLMK</sequence>